<feature type="transmembrane region" description="Helical" evidence="10">
    <location>
        <begin position="110"/>
        <end position="133"/>
    </location>
</feature>
<dbReference type="Gene3D" id="2.170.130.10">
    <property type="entry name" value="TonB-dependent receptor, plug domain"/>
    <property type="match status" value="1"/>
</dbReference>
<dbReference type="InterPro" id="IPR037682">
    <property type="entry name" value="TonB_C"/>
</dbReference>
<dbReference type="PRINTS" id="PR01374">
    <property type="entry name" value="TONBPROTEIN"/>
</dbReference>
<evidence type="ECO:0000256" key="1">
    <source>
        <dbReference type="ARBA" id="ARBA00004383"/>
    </source>
</evidence>
<feature type="transmembrane region" description="Helical" evidence="10">
    <location>
        <begin position="318"/>
        <end position="337"/>
    </location>
</feature>
<dbReference type="PANTHER" id="PTHR33446">
    <property type="entry name" value="PROTEIN TONB-RELATED"/>
    <property type="match status" value="1"/>
</dbReference>
<dbReference type="GO" id="GO:0015891">
    <property type="term" value="P:siderophore transport"/>
    <property type="evidence" value="ECO:0007669"/>
    <property type="project" value="InterPro"/>
</dbReference>
<keyword evidence="7" id="KW-0653">Protein transport</keyword>
<protein>
    <submittedName>
        <fullName evidence="12">M56 family metallopeptidase</fullName>
    </submittedName>
</protein>
<evidence type="ECO:0000256" key="4">
    <source>
        <dbReference type="ARBA" id="ARBA00022475"/>
    </source>
</evidence>
<keyword evidence="3" id="KW-0813">Transport</keyword>
<evidence type="ECO:0000313" key="12">
    <source>
        <dbReference type="EMBL" id="NGP75873.1"/>
    </source>
</evidence>
<keyword evidence="8 10" id="KW-1133">Transmembrane helix</keyword>
<keyword evidence="4" id="KW-1003">Cell membrane</keyword>
<evidence type="ECO:0000256" key="3">
    <source>
        <dbReference type="ARBA" id="ARBA00022448"/>
    </source>
</evidence>
<keyword evidence="5" id="KW-0997">Cell inner membrane</keyword>
<accession>A0A6M1T6F0</accession>
<evidence type="ECO:0000256" key="8">
    <source>
        <dbReference type="ARBA" id="ARBA00022989"/>
    </source>
</evidence>
<dbReference type="InterPro" id="IPR008756">
    <property type="entry name" value="Peptidase_M56"/>
</dbReference>
<dbReference type="Pfam" id="PF03544">
    <property type="entry name" value="TonB_C"/>
    <property type="match status" value="1"/>
</dbReference>
<evidence type="ECO:0000256" key="6">
    <source>
        <dbReference type="ARBA" id="ARBA00022692"/>
    </source>
</evidence>
<dbReference type="EMBL" id="JAALLT010000002">
    <property type="protein sequence ID" value="NGP75873.1"/>
    <property type="molecule type" value="Genomic_DNA"/>
</dbReference>
<feature type="domain" description="TonB C-terminal" evidence="11">
    <location>
        <begin position="456"/>
        <end position="549"/>
    </location>
</feature>
<comment type="similarity">
    <text evidence="2">Belongs to the TonB family.</text>
</comment>
<dbReference type="GO" id="GO:0031992">
    <property type="term" value="F:energy transducer activity"/>
    <property type="evidence" value="ECO:0007669"/>
    <property type="project" value="InterPro"/>
</dbReference>
<evidence type="ECO:0000256" key="2">
    <source>
        <dbReference type="ARBA" id="ARBA00006555"/>
    </source>
</evidence>
<dbReference type="Proteomes" id="UP000473278">
    <property type="component" value="Unassembled WGS sequence"/>
</dbReference>
<reference evidence="12 13" key="1">
    <citation type="submission" date="2020-02" db="EMBL/GenBank/DDBJ databases">
        <title>Balneolaceae bacterium YR4-1, complete genome.</title>
        <authorList>
            <person name="Li Y."/>
            <person name="Wu S."/>
        </authorList>
    </citation>
    <scope>NUCLEOTIDE SEQUENCE [LARGE SCALE GENOMIC DNA]</scope>
    <source>
        <strain evidence="12 13">YR4-1</strain>
    </source>
</reference>
<evidence type="ECO:0000256" key="10">
    <source>
        <dbReference type="SAM" id="Phobius"/>
    </source>
</evidence>
<dbReference type="InterPro" id="IPR003538">
    <property type="entry name" value="TonB"/>
</dbReference>
<keyword evidence="13" id="KW-1185">Reference proteome</keyword>
<dbReference type="RefSeq" id="WP_165139707.1">
    <property type="nucleotide sequence ID" value="NZ_JAALLT010000002.1"/>
</dbReference>
<dbReference type="Gene3D" id="3.30.1150.10">
    <property type="match status" value="1"/>
</dbReference>
<dbReference type="NCBIfam" id="TIGR01352">
    <property type="entry name" value="tonB_Cterm"/>
    <property type="match status" value="1"/>
</dbReference>
<organism evidence="12 13">
    <name type="scientific">Halalkalibaculum roseum</name>
    <dbReference type="NCBI Taxonomy" id="2709311"/>
    <lineage>
        <taxon>Bacteria</taxon>
        <taxon>Pseudomonadati</taxon>
        <taxon>Balneolota</taxon>
        <taxon>Balneolia</taxon>
        <taxon>Balneolales</taxon>
        <taxon>Balneolaceae</taxon>
        <taxon>Halalkalibaculum</taxon>
    </lineage>
</organism>
<evidence type="ECO:0000256" key="5">
    <source>
        <dbReference type="ARBA" id="ARBA00022519"/>
    </source>
</evidence>
<dbReference type="SUPFAM" id="SSF74653">
    <property type="entry name" value="TolA/TonB C-terminal domain"/>
    <property type="match status" value="1"/>
</dbReference>
<dbReference type="CDD" id="cd07341">
    <property type="entry name" value="M56_BlaR1_MecR1_like"/>
    <property type="match status" value="1"/>
</dbReference>
<evidence type="ECO:0000259" key="11">
    <source>
        <dbReference type="PROSITE" id="PS52015"/>
    </source>
</evidence>
<dbReference type="InterPro" id="IPR037066">
    <property type="entry name" value="Plug_dom_sf"/>
</dbReference>
<name>A0A6M1T6F0_9BACT</name>
<dbReference type="PANTHER" id="PTHR33446:SF2">
    <property type="entry name" value="PROTEIN TONB"/>
    <property type="match status" value="1"/>
</dbReference>
<dbReference type="GO" id="GO:0015031">
    <property type="term" value="P:protein transport"/>
    <property type="evidence" value="ECO:0007669"/>
    <property type="project" value="UniProtKB-KW"/>
</dbReference>
<dbReference type="AlphaFoldDB" id="A0A6M1T6F0"/>
<feature type="transmembrane region" description="Helical" evidence="10">
    <location>
        <begin position="48"/>
        <end position="71"/>
    </location>
</feature>
<comment type="subcellular location">
    <subcellularLocation>
        <location evidence="1">Cell inner membrane</location>
        <topology evidence="1">Single-pass membrane protein</topology>
        <orientation evidence="1">Periplasmic side</orientation>
    </subcellularLocation>
</comment>
<dbReference type="GO" id="GO:0055085">
    <property type="term" value="P:transmembrane transport"/>
    <property type="evidence" value="ECO:0007669"/>
    <property type="project" value="InterPro"/>
</dbReference>
<dbReference type="GO" id="GO:0030288">
    <property type="term" value="C:outer membrane-bounded periplasmic space"/>
    <property type="evidence" value="ECO:0007669"/>
    <property type="project" value="InterPro"/>
</dbReference>
<evidence type="ECO:0000313" key="13">
    <source>
        <dbReference type="Proteomes" id="UP000473278"/>
    </source>
</evidence>
<dbReference type="GO" id="GO:0098797">
    <property type="term" value="C:plasma membrane protein complex"/>
    <property type="evidence" value="ECO:0007669"/>
    <property type="project" value="TreeGrafter"/>
</dbReference>
<dbReference type="PROSITE" id="PS52015">
    <property type="entry name" value="TONB_CTD"/>
    <property type="match status" value="1"/>
</dbReference>
<evidence type="ECO:0000256" key="9">
    <source>
        <dbReference type="ARBA" id="ARBA00023136"/>
    </source>
</evidence>
<dbReference type="InterPro" id="IPR051045">
    <property type="entry name" value="TonB-dependent_transducer"/>
</dbReference>
<keyword evidence="9 10" id="KW-0472">Membrane</keyword>
<gene>
    <name evidence="12" type="ORF">G3570_04460</name>
</gene>
<keyword evidence="6 10" id="KW-0812">Transmembrane</keyword>
<comment type="caution">
    <text evidence="12">The sequence shown here is derived from an EMBL/GenBank/DDBJ whole genome shotgun (WGS) entry which is preliminary data.</text>
</comment>
<sequence>MDIINTLQNLGSTGFDLLLLPIVLWTAMSLLALAMMRYSENLNAIFRYHGHIALILALPIGLLAALMNHWLHTFGETAGSFATKFIVIQNPIVIPAAAKMQETSFYMDPAFWGGAAILALGTVALILLLKLAADFISLSIFAKSTPKRPIESILELSTSNTRICKKLSLPVYLSFSDSVDVPFTYGWKKPVIVIPDHLKDQSSEKLNLAIRHELMHIRHHDYALNAVLMTIKALFWFHPIIHKLYAGFKEYREISCDSEVLSDDTISRKSYAQLLFELAGKQTFSKTPAVSMAVPTSTLKKRIQIMSNQNHKHTMFKTSFYITLFSALFMTGIMACTDIQDSGIRNSDIENAQAKISASQDGMSPLYVLDGEIIEDEVTRNKLSAVKTKYIESLNVLKGEKAIEEYGPKAQNGVIEFKLLDRETAFNDLKAPPAPGTKTESSSAKDDHFVVVEQMPELKGGMQSLMSNITYPEEARKAGIEGRVIVQFIVNKEGQVENPQIIKGIGGGADEEALRVVKEAEFTPGYQKGQPVRVQYSLPVVFKLQKDDA</sequence>
<dbReference type="Pfam" id="PF05569">
    <property type="entry name" value="Peptidase_M56"/>
    <property type="match status" value="1"/>
</dbReference>
<dbReference type="InterPro" id="IPR006260">
    <property type="entry name" value="TonB/TolA_C"/>
</dbReference>
<proteinExistence type="inferred from homology"/>
<feature type="transmembrane region" description="Helical" evidence="10">
    <location>
        <begin position="17"/>
        <end position="36"/>
    </location>
</feature>
<evidence type="ECO:0000256" key="7">
    <source>
        <dbReference type="ARBA" id="ARBA00022927"/>
    </source>
</evidence>